<keyword evidence="4" id="KW-0804">Transcription</keyword>
<dbReference type="SUPFAM" id="SSF53613">
    <property type="entry name" value="Ribokinase-like"/>
    <property type="match status" value="1"/>
</dbReference>
<dbReference type="HOGENOM" id="CLU_020520_0_0_10"/>
<dbReference type="RefSeq" id="WP_018967750.1">
    <property type="nucleotide sequence ID" value="NZ_KB899217.1"/>
</dbReference>
<dbReference type="Gene3D" id="1.10.10.60">
    <property type="entry name" value="Homeodomain-like"/>
    <property type="match status" value="1"/>
</dbReference>
<keyword evidence="6" id="KW-0418">Kinase</keyword>
<evidence type="ECO:0000313" key="6">
    <source>
        <dbReference type="EMBL" id="KDR51953.1"/>
    </source>
</evidence>
<dbReference type="AlphaFoldDB" id="A0A069QGG1"/>
<feature type="domain" description="HTH araC/xylS-type" evidence="5">
    <location>
        <begin position="264"/>
        <end position="362"/>
    </location>
</feature>
<dbReference type="EC" id="2.7.1.49" evidence="2"/>
<protein>
    <recommendedName>
        <fullName evidence="2">hydroxymethylpyrimidine kinase</fullName>
        <ecNumber evidence="2">2.7.1.49</ecNumber>
    </recommendedName>
</protein>
<evidence type="ECO:0000259" key="5">
    <source>
        <dbReference type="PROSITE" id="PS01124"/>
    </source>
</evidence>
<dbReference type="GO" id="GO:0008902">
    <property type="term" value="F:hydroxymethylpyrimidine kinase activity"/>
    <property type="evidence" value="ECO:0007669"/>
    <property type="project" value="UniProtKB-EC"/>
</dbReference>
<dbReference type="InterPro" id="IPR018060">
    <property type="entry name" value="HTH_AraC"/>
</dbReference>
<dbReference type="CDD" id="cd01169">
    <property type="entry name" value="HMPP_kinase"/>
    <property type="match status" value="1"/>
</dbReference>
<dbReference type="InterPro" id="IPR004399">
    <property type="entry name" value="HMP/HMP-P_kinase_dom"/>
</dbReference>
<dbReference type="PROSITE" id="PS01124">
    <property type="entry name" value="HTH_ARAC_FAMILY_2"/>
    <property type="match status" value="1"/>
</dbReference>
<reference evidence="6 7" key="1">
    <citation type="submission" date="2013-08" db="EMBL/GenBank/DDBJ databases">
        <authorList>
            <person name="Weinstock G."/>
            <person name="Sodergren E."/>
            <person name="Wylie T."/>
            <person name="Fulton L."/>
            <person name="Fulton R."/>
            <person name="Fronick C."/>
            <person name="O'Laughlin M."/>
            <person name="Godfrey J."/>
            <person name="Miner T."/>
            <person name="Herter B."/>
            <person name="Appelbaum E."/>
            <person name="Cordes M."/>
            <person name="Lek S."/>
            <person name="Wollam A."/>
            <person name="Pepin K.H."/>
            <person name="Palsikar V.B."/>
            <person name="Mitreva M."/>
            <person name="Wilson R.K."/>
        </authorList>
    </citation>
    <scope>NUCLEOTIDE SEQUENCE [LARGE SCALE GENOMIC DNA]</scope>
    <source>
        <strain evidence="6 7">ATCC 15930</strain>
    </source>
</reference>
<dbReference type="Gene3D" id="3.40.1190.20">
    <property type="match status" value="1"/>
</dbReference>
<comment type="caution">
    <text evidence="6">The sequence shown here is derived from an EMBL/GenBank/DDBJ whole genome shotgun (WGS) entry which is preliminary data.</text>
</comment>
<evidence type="ECO:0000256" key="2">
    <source>
        <dbReference type="ARBA" id="ARBA00012135"/>
    </source>
</evidence>
<dbReference type="GO" id="GO:0008972">
    <property type="term" value="F:phosphomethylpyrimidine kinase activity"/>
    <property type="evidence" value="ECO:0007669"/>
    <property type="project" value="InterPro"/>
</dbReference>
<dbReference type="EMBL" id="JNGW01000086">
    <property type="protein sequence ID" value="KDR51953.1"/>
    <property type="molecule type" value="Genomic_DNA"/>
</dbReference>
<dbReference type="InterPro" id="IPR013749">
    <property type="entry name" value="PM/HMP-P_kinase-1"/>
</dbReference>
<dbReference type="Pfam" id="PF12833">
    <property type="entry name" value="HTH_18"/>
    <property type="match status" value="1"/>
</dbReference>
<dbReference type="SUPFAM" id="SSF46689">
    <property type="entry name" value="Homeodomain-like"/>
    <property type="match status" value="1"/>
</dbReference>
<accession>A0A069QGG1</accession>
<dbReference type="Proteomes" id="UP000027442">
    <property type="component" value="Unassembled WGS sequence"/>
</dbReference>
<keyword evidence="3" id="KW-0805">Transcription regulation</keyword>
<dbReference type="eggNOG" id="COG2207">
    <property type="taxonomic scope" value="Bacteria"/>
</dbReference>
<dbReference type="SMART" id="SM00342">
    <property type="entry name" value="HTH_ARAC"/>
    <property type="match status" value="1"/>
</dbReference>
<name>A0A069QGG1_HOYLO</name>
<evidence type="ECO:0000256" key="4">
    <source>
        <dbReference type="ARBA" id="ARBA00023163"/>
    </source>
</evidence>
<organism evidence="6 7">
    <name type="scientific">Hoylesella loescheii DSM 19665 = JCM 12249 = ATCC 15930</name>
    <dbReference type="NCBI Taxonomy" id="1122985"/>
    <lineage>
        <taxon>Bacteria</taxon>
        <taxon>Pseudomonadati</taxon>
        <taxon>Bacteroidota</taxon>
        <taxon>Bacteroidia</taxon>
        <taxon>Bacteroidales</taxon>
        <taxon>Prevotellaceae</taxon>
        <taxon>Hoylesella</taxon>
    </lineage>
</organism>
<sequence>MEQQVTPILTINGSDGTGGAGIQADIKTISALGGRALSAITSITAQNTLGIQEFFDLPSETVKGQIEAIVNDIQPTVVKVGMIRRADTVAQIAHLLRQHKPKHVIYDPVIVSSQNEMLMAQEVVDEVRRSLLPLCSLVLMKRADAERLTQTAINTAADLNLAVKSLLAGGCQAVLLQGSHTPPQSLTDVFATAKDGEPTFLPSLFGEGEGNTRHGLSGSLSAAIATFVNGGNAIFEAVVNARNYIAQLQPHHTGIIGRSGELFNEFTHEITQHHRTNSDVKFYADKLNVSARYLAQVTRRITGKAPKAIIDEYLTHEIEQQLAFTQKTVQEIAYAYGFRSQAHLAKFFKNINGLAPSEFRKEIHLNKQ</sequence>
<dbReference type="GO" id="GO:0009228">
    <property type="term" value="P:thiamine biosynthetic process"/>
    <property type="evidence" value="ECO:0007669"/>
    <property type="project" value="InterPro"/>
</dbReference>
<dbReference type="PATRIC" id="fig|1122985.7.peg.2078"/>
<evidence type="ECO:0000313" key="7">
    <source>
        <dbReference type="Proteomes" id="UP000027442"/>
    </source>
</evidence>
<proteinExistence type="predicted"/>
<dbReference type="InterPro" id="IPR029056">
    <property type="entry name" value="Ribokinase-like"/>
</dbReference>
<dbReference type="Pfam" id="PF08543">
    <property type="entry name" value="Phos_pyr_kin"/>
    <property type="match status" value="1"/>
</dbReference>
<dbReference type="PANTHER" id="PTHR20858">
    <property type="entry name" value="PHOSPHOMETHYLPYRIMIDINE KINASE"/>
    <property type="match status" value="1"/>
</dbReference>
<dbReference type="InterPro" id="IPR009057">
    <property type="entry name" value="Homeodomain-like_sf"/>
</dbReference>
<gene>
    <name evidence="6" type="ORF">HMPREF1991_02003</name>
</gene>
<evidence type="ECO:0000256" key="3">
    <source>
        <dbReference type="ARBA" id="ARBA00023015"/>
    </source>
</evidence>
<evidence type="ECO:0000256" key="1">
    <source>
        <dbReference type="ARBA" id="ARBA00004948"/>
    </source>
</evidence>
<comment type="pathway">
    <text evidence="1">Cofactor biosynthesis; thiamine diphosphate biosynthesis.</text>
</comment>
<dbReference type="GO" id="GO:0043565">
    <property type="term" value="F:sequence-specific DNA binding"/>
    <property type="evidence" value="ECO:0007669"/>
    <property type="project" value="InterPro"/>
</dbReference>
<dbReference type="PANTHER" id="PTHR20858:SF17">
    <property type="entry name" value="HYDROXYMETHYLPYRIMIDINE_PHOSPHOMETHYLPYRIMIDINE KINASE THI20-RELATED"/>
    <property type="match status" value="1"/>
</dbReference>
<dbReference type="GO" id="GO:0003700">
    <property type="term" value="F:DNA-binding transcription factor activity"/>
    <property type="evidence" value="ECO:0007669"/>
    <property type="project" value="InterPro"/>
</dbReference>
<keyword evidence="7" id="KW-1185">Reference proteome</keyword>
<dbReference type="GO" id="GO:0005829">
    <property type="term" value="C:cytosol"/>
    <property type="evidence" value="ECO:0007669"/>
    <property type="project" value="TreeGrafter"/>
</dbReference>
<keyword evidence="6" id="KW-0808">Transferase</keyword>
<dbReference type="eggNOG" id="COG0351">
    <property type="taxonomic scope" value="Bacteria"/>
</dbReference>